<dbReference type="EMBL" id="DS022248">
    <property type="protein sequence ID" value="EWG45602.1"/>
    <property type="molecule type" value="Genomic_DNA"/>
</dbReference>
<organism evidence="1 2">
    <name type="scientific">Gibberella moniliformis (strain M3125 / FGSC 7600)</name>
    <name type="common">Maize ear and stalk rot fungus</name>
    <name type="synonym">Fusarium verticillioides</name>
    <dbReference type="NCBI Taxonomy" id="334819"/>
    <lineage>
        <taxon>Eukaryota</taxon>
        <taxon>Fungi</taxon>
        <taxon>Dikarya</taxon>
        <taxon>Ascomycota</taxon>
        <taxon>Pezizomycotina</taxon>
        <taxon>Sordariomycetes</taxon>
        <taxon>Hypocreomycetidae</taxon>
        <taxon>Hypocreales</taxon>
        <taxon>Nectriaceae</taxon>
        <taxon>Fusarium</taxon>
        <taxon>Fusarium fujikuroi species complex</taxon>
    </lineage>
</organism>
<dbReference type="AlphaFoldDB" id="W7MLR4"/>
<evidence type="ECO:0000313" key="1">
    <source>
        <dbReference type="EMBL" id="EWG45602.1"/>
    </source>
</evidence>
<dbReference type="Proteomes" id="UP000009096">
    <property type="component" value="Chromosome 2"/>
</dbReference>
<keyword evidence="2" id="KW-1185">Reference proteome</keyword>
<gene>
    <name evidence="1" type="ORF">FVEG_15842</name>
</gene>
<dbReference type="KEGG" id="fvr:FVEG_15842"/>
<dbReference type="EMBL" id="CM000579">
    <property type="protein sequence ID" value="EWG45602.1"/>
    <property type="molecule type" value="Genomic_DNA"/>
</dbReference>
<reference evidence="1 2" key="1">
    <citation type="journal article" date="2010" name="Nature">
        <title>Comparative genomics reveals mobile pathogenicity chromosomes in Fusarium.</title>
        <authorList>
            <person name="Ma L.J."/>
            <person name="van der Does H.C."/>
            <person name="Borkovich K.A."/>
            <person name="Coleman J.J."/>
            <person name="Daboussi M.J."/>
            <person name="Di Pietro A."/>
            <person name="Dufresne M."/>
            <person name="Freitag M."/>
            <person name="Grabherr M."/>
            <person name="Henrissat B."/>
            <person name="Houterman P.M."/>
            <person name="Kang S."/>
            <person name="Shim W.B."/>
            <person name="Woloshuk C."/>
            <person name="Xie X."/>
            <person name="Xu J.R."/>
            <person name="Antoniw J."/>
            <person name="Baker S.E."/>
            <person name="Bluhm B.H."/>
            <person name="Breakspear A."/>
            <person name="Brown D.W."/>
            <person name="Butchko R.A."/>
            <person name="Chapman S."/>
            <person name="Coulson R."/>
            <person name="Coutinho P.M."/>
            <person name="Danchin E.G."/>
            <person name="Diener A."/>
            <person name="Gale L.R."/>
            <person name="Gardiner D.M."/>
            <person name="Goff S."/>
            <person name="Hammond-Kosack K.E."/>
            <person name="Hilburn K."/>
            <person name="Hua-Van A."/>
            <person name="Jonkers W."/>
            <person name="Kazan K."/>
            <person name="Kodira C.D."/>
            <person name="Koehrsen M."/>
            <person name="Kumar L."/>
            <person name="Lee Y.H."/>
            <person name="Li L."/>
            <person name="Manners J.M."/>
            <person name="Miranda-Saavedra D."/>
            <person name="Mukherjee M."/>
            <person name="Park G."/>
            <person name="Park J."/>
            <person name="Park S.Y."/>
            <person name="Proctor R.H."/>
            <person name="Regev A."/>
            <person name="Ruiz-Roldan M.C."/>
            <person name="Sain D."/>
            <person name="Sakthikumar S."/>
            <person name="Sykes S."/>
            <person name="Schwartz D.C."/>
            <person name="Turgeon B.G."/>
            <person name="Wapinski I."/>
            <person name="Yoder O."/>
            <person name="Young S."/>
            <person name="Zeng Q."/>
            <person name="Zhou S."/>
            <person name="Galagan J."/>
            <person name="Cuomo C.A."/>
            <person name="Kistler H.C."/>
            <person name="Rep M."/>
        </authorList>
    </citation>
    <scope>NUCLEOTIDE SEQUENCE [LARGE SCALE GENOMIC DNA]</scope>
    <source>
        <strain evidence="2">M3125 / FGSC 7600</strain>
    </source>
</reference>
<protein>
    <submittedName>
        <fullName evidence="1">Uncharacterized protein</fullName>
    </submittedName>
</protein>
<evidence type="ECO:0000313" key="2">
    <source>
        <dbReference type="Proteomes" id="UP000009096"/>
    </source>
</evidence>
<dbReference type="VEuPathDB" id="FungiDB:FVEG_15842"/>
<proteinExistence type="predicted"/>
<dbReference type="RefSeq" id="XP_018751793.1">
    <property type="nucleotide sequence ID" value="XM_018905065.1"/>
</dbReference>
<name>W7MLR4_GIBM7</name>
<sequence length="115" mass="12625">MTSTGKCITVKPYPSIRFVAYQELPPGVPEGMYPLVVLPQRHNCWCLTINKPLPTCSGPHGTSPVSCMNGQTITTNCAFSFPFTSEVCICGIRCVCHKSQARYDQSSGFQAMPEF</sequence>
<dbReference type="GeneID" id="30072718"/>
<accession>W7MLR4</accession>